<proteinExistence type="predicted"/>
<feature type="compositionally biased region" description="Gly residues" evidence="1">
    <location>
        <begin position="13"/>
        <end position="28"/>
    </location>
</feature>
<evidence type="ECO:0000313" key="4">
    <source>
        <dbReference type="Proteomes" id="UP000224567"/>
    </source>
</evidence>
<dbReference type="AlphaFoldDB" id="A0A2G2WGH0"/>
<dbReference type="Proteomes" id="UP000224567">
    <property type="component" value="Unassembled WGS sequence"/>
</dbReference>
<protein>
    <recommendedName>
        <fullName evidence="2">F-box domain-containing protein</fullName>
    </recommendedName>
</protein>
<gene>
    <name evidence="3" type="ORF">CQW23_18349</name>
</gene>
<evidence type="ECO:0000313" key="3">
    <source>
        <dbReference type="EMBL" id="PHT44324.1"/>
    </source>
</evidence>
<organism evidence="3 4">
    <name type="scientific">Capsicum baccatum</name>
    <name type="common">Peruvian pepper</name>
    <dbReference type="NCBI Taxonomy" id="33114"/>
    <lineage>
        <taxon>Eukaryota</taxon>
        <taxon>Viridiplantae</taxon>
        <taxon>Streptophyta</taxon>
        <taxon>Embryophyta</taxon>
        <taxon>Tracheophyta</taxon>
        <taxon>Spermatophyta</taxon>
        <taxon>Magnoliopsida</taxon>
        <taxon>eudicotyledons</taxon>
        <taxon>Gunneridae</taxon>
        <taxon>Pentapetalae</taxon>
        <taxon>asterids</taxon>
        <taxon>lamiids</taxon>
        <taxon>Solanales</taxon>
        <taxon>Solanaceae</taxon>
        <taxon>Solanoideae</taxon>
        <taxon>Capsiceae</taxon>
        <taxon>Capsicum</taxon>
    </lineage>
</organism>
<keyword evidence="4" id="KW-1185">Reference proteome</keyword>
<accession>A0A2G2WGH0</accession>
<evidence type="ECO:0000259" key="2">
    <source>
        <dbReference type="Pfam" id="PF00646"/>
    </source>
</evidence>
<reference evidence="3 4" key="1">
    <citation type="journal article" date="2017" name="Genome Biol.">
        <title>New reference genome sequences of hot pepper reveal the massive evolution of plant disease-resistance genes by retroduplication.</title>
        <authorList>
            <person name="Kim S."/>
            <person name="Park J."/>
            <person name="Yeom S.I."/>
            <person name="Kim Y.M."/>
            <person name="Seo E."/>
            <person name="Kim K.T."/>
            <person name="Kim M.S."/>
            <person name="Lee J.M."/>
            <person name="Cheong K."/>
            <person name="Shin H.S."/>
            <person name="Kim S.B."/>
            <person name="Han K."/>
            <person name="Lee J."/>
            <person name="Park M."/>
            <person name="Lee H.A."/>
            <person name="Lee H.Y."/>
            <person name="Lee Y."/>
            <person name="Oh S."/>
            <person name="Lee J.H."/>
            <person name="Choi E."/>
            <person name="Choi E."/>
            <person name="Lee S.E."/>
            <person name="Jeon J."/>
            <person name="Kim H."/>
            <person name="Choi G."/>
            <person name="Song H."/>
            <person name="Lee J."/>
            <person name="Lee S.C."/>
            <person name="Kwon J.K."/>
            <person name="Lee H.Y."/>
            <person name="Koo N."/>
            <person name="Hong Y."/>
            <person name="Kim R.W."/>
            <person name="Kang W.H."/>
            <person name="Huh J.H."/>
            <person name="Kang B.C."/>
            <person name="Yang T.J."/>
            <person name="Lee Y.H."/>
            <person name="Bennetzen J.L."/>
            <person name="Choi D."/>
        </authorList>
    </citation>
    <scope>NUCLEOTIDE SEQUENCE [LARGE SCALE GENOMIC DNA]</scope>
    <source>
        <strain evidence="4">cv. PBC81</strain>
    </source>
</reference>
<name>A0A2G2WGH0_CAPBA</name>
<dbReference type="Pfam" id="PF00646">
    <property type="entry name" value="F-box"/>
    <property type="match status" value="1"/>
</dbReference>
<feature type="domain" description="F-box" evidence="2">
    <location>
        <begin position="38"/>
        <end position="73"/>
    </location>
</feature>
<evidence type="ECO:0000256" key="1">
    <source>
        <dbReference type="SAM" id="MobiDB-lite"/>
    </source>
</evidence>
<sequence>MDGNSKRHCTGEEVGGGSGGDKGGGGNSEGDFEPSMDRFSEHIIINALEKIDLLSLCTASCVSPIFNSAVTHPLPSVSSFDLSEWIWWKPDEGSEAEMVRSYDEKGHGCPSGEV</sequence>
<dbReference type="EMBL" id="MLFT02000007">
    <property type="protein sequence ID" value="PHT44324.1"/>
    <property type="molecule type" value="Genomic_DNA"/>
</dbReference>
<reference evidence="4" key="2">
    <citation type="journal article" date="2017" name="J. Anim. Genet.">
        <title>Multiple reference genome sequences of hot pepper reveal the massive evolution of plant disease resistance genes by retroduplication.</title>
        <authorList>
            <person name="Kim S."/>
            <person name="Park J."/>
            <person name="Yeom S.-I."/>
            <person name="Kim Y.-M."/>
            <person name="Seo E."/>
            <person name="Kim K.-T."/>
            <person name="Kim M.-S."/>
            <person name="Lee J.M."/>
            <person name="Cheong K."/>
            <person name="Shin H.-S."/>
            <person name="Kim S.-B."/>
            <person name="Han K."/>
            <person name="Lee J."/>
            <person name="Park M."/>
            <person name="Lee H.-A."/>
            <person name="Lee H.-Y."/>
            <person name="Lee Y."/>
            <person name="Oh S."/>
            <person name="Lee J.H."/>
            <person name="Choi E."/>
            <person name="Choi E."/>
            <person name="Lee S.E."/>
            <person name="Jeon J."/>
            <person name="Kim H."/>
            <person name="Choi G."/>
            <person name="Song H."/>
            <person name="Lee J."/>
            <person name="Lee S.-C."/>
            <person name="Kwon J.-K."/>
            <person name="Lee H.-Y."/>
            <person name="Koo N."/>
            <person name="Hong Y."/>
            <person name="Kim R.W."/>
            <person name="Kang W.-H."/>
            <person name="Huh J.H."/>
            <person name="Kang B.-C."/>
            <person name="Yang T.-J."/>
            <person name="Lee Y.-H."/>
            <person name="Bennetzen J.L."/>
            <person name="Choi D."/>
        </authorList>
    </citation>
    <scope>NUCLEOTIDE SEQUENCE [LARGE SCALE GENOMIC DNA]</scope>
    <source>
        <strain evidence="4">cv. PBC81</strain>
    </source>
</reference>
<comment type="caution">
    <text evidence="3">The sequence shown here is derived from an EMBL/GenBank/DDBJ whole genome shotgun (WGS) entry which is preliminary data.</text>
</comment>
<dbReference type="InterPro" id="IPR001810">
    <property type="entry name" value="F-box_dom"/>
</dbReference>
<feature type="region of interest" description="Disordered" evidence="1">
    <location>
        <begin position="1"/>
        <end position="35"/>
    </location>
</feature>